<evidence type="ECO:0000313" key="3">
    <source>
        <dbReference type="Proteomes" id="UP000325395"/>
    </source>
</evidence>
<name>A0ABQ6WED7_9EURO</name>
<gene>
    <name evidence="2" type="ORF">BDV36DRAFT_262835</name>
</gene>
<keyword evidence="3" id="KW-1185">Reference proteome</keyword>
<evidence type="ECO:0000256" key="1">
    <source>
        <dbReference type="SAM" id="Phobius"/>
    </source>
</evidence>
<accession>A0ABQ6WED7</accession>
<dbReference type="Proteomes" id="UP000325395">
    <property type="component" value="Unassembled WGS sequence"/>
</dbReference>
<sequence length="107" mass="12069">MESVQAMIDRPSTRFGLGLIGAWCAWVIYMSSISIENNYLGSCFVVFFGGLRVLENIMKVGPYFVRILRYNRLPGSEVSGSTEVTASHGSTRKEELCMLRYRLYTGL</sequence>
<keyword evidence="1" id="KW-1133">Transmembrane helix</keyword>
<feature type="transmembrane region" description="Helical" evidence="1">
    <location>
        <begin position="12"/>
        <end position="31"/>
    </location>
</feature>
<protein>
    <submittedName>
        <fullName evidence="2">Uncharacterized protein</fullName>
    </submittedName>
</protein>
<keyword evidence="1" id="KW-0472">Membrane</keyword>
<evidence type="ECO:0000313" key="2">
    <source>
        <dbReference type="EMBL" id="KAE8415481.1"/>
    </source>
</evidence>
<proteinExistence type="predicted"/>
<organism evidence="2 3">
    <name type="scientific">Aspergillus pseudocaelatus</name>
    <dbReference type="NCBI Taxonomy" id="1825620"/>
    <lineage>
        <taxon>Eukaryota</taxon>
        <taxon>Fungi</taxon>
        <taxon>Dikarya</taxon>
        <taxon>Ascomycota</taxon>
        <taxon>Pezizomycotina</taxon>
        <taxon>Eurotiomycetes</taxon>
        <taxon>Eurotiomycetidae</taxon>
        <taxon>Eurotiales</taxon>
        <taxon>Aspergillaceae</taxon>
        <taxon>Aspergillus</taxon>
        <taxon>Aspergillus subgen. Circumdati</taxon>
    </lineage>
</organism>
<reference evidence="2 3" key="1">
    <citation type="submission" date="2019-04" db="EMBL/GenBank/DDBJ databases">
        <authorList>
            <consortium name="DOE Joint Genome Institute"/>
            <person name="Mondo S."/>
            <person name="Kjaerbolling I."/>
            <person name="Vesth T."/>
            <person name="Frisvad J.C."/>
            <person name="Nybo J.L."/>
            <person name="Theobald S."/>
            <person name="Kildgaard S."/>
            <person name="Isbrandt T."/>
            <person name="Kuo A."/>
            <person name="Sato A."/>
            <person name="Lyhne E.K."/>
            <person name="Kogle M.E."/>
            <person name="Wiebenga A."/>
            <person name="Kun R.S."/>
            <person name="Lubbers R.J."/>
            <person name="Makela M.R."/>
            <person name="Barry K."/>
            <person name="Chovatia M."/>
            <person name="Clum A."/>
            <person name="Daum C."/>
            <person name="Haridas S."/>
            <person name="He G."/>
            <person name="LaButti K."/>
            <person name="Lipzen A."/>
            <person name="Riley R."/>
            <person name="Salamov A."/>
            <person name="Simmons B.A."/>
            <person name="Magnuson J.K."/>
            <person name="Henrissat B."/>
            <person name="Mortensen U.H."/>
            <person name="Larsen T.O."/>
            <person name="Devries R.P."/>
            <person name="Grigoriev I.V."/>
            <person name="Machida M."/>
            <person name="Baker S.E."/>
            <person name="Andersen M.R."/>
            <person name="Cantor M.N."/>
            <person name="Hua S.X."/>
        </authorList>
    </citation>
    <scope>NUCLEOTIDE SEQUENCE [LARGE SCALE GENOMIC DNA]</scope>
    <source>
        <strain evidence="2 3">CBS 117616</strain>
    </source>
</reference>
<dbReference type="EMBL" id="ML735766">
    <property type="protein sequence ID" value="KAE8415481.1"/>
    <property type="molecule type" value="Genomic_DNA"/>
</dbReference>
<keyword evidence="1" id="KW-0812">Transmembrane</keyword>